<dbReference type="FunFam" id="3.40.50.880:FF:000040">
    <property type="entry name" value="Gamma-glutamyl peptidase 5"/>
    <property type="match status" value="1"/>
</dbReference>
<organism evidence="7 8">
    <name type="scientific">Stephania japonica</name>
    <dbReference type="NCBI Taxonomy" id="461633"/>
    <lineage>
        <taxon>Eukaryota</taxon>
        <taxon>Viridiplantae</taxon>
        <taxon>Streptophyta</taxon>
        <taxon>Embryophyta</taxon>
        <taxon>Tracheophyta</taxon>
        <taxon>Spermatophyta</taxon>
        <taxon>Magnoliopsida</taxon>
        <taxon>Ranunculales</taxon>
        <taxon>Menispermaceae</taxon>
        <taxon>Menispermoideae</taxon>
        <taxon>Cissampelideae</taxon>
        <taxon>Stephania</taxon>
    </lineage>
</organism>
<gene>
    <name evidence="7" type="ORF">Sjap_010767</name>
</gene>
<accession>A0AAP0JB24</accession>
<dbReference type="InterPro" id="IPR017926">
    <property type="entry name" value="GATASE"/>
</dbReference>
<comment type="pathway">
    <text evidence="2">Secondary metabolite biosynthesis.</text>
</comment>
<evidence type="ECO:0000256" key="4">
    <source>
        <dbReference type="ARBA" id="ARBA00022490"/>
    </source>
</evidence>
<dbReference type="Pfam" id="PF00117">
    <property type="entry name" value="GATase"/>
    <property type="match status" value="1"/>
</dbReference>
<dbReference type="InterPro" id="IPR044992">
    <property type="entry name" value="ChyE-like"/>
</dbReference>
<keyword evidence="4" id="KW-0963">Cytoplasm</keyword>
<dbReference type="Gene3D" id="3.40.50.880">
    <property type="match status" value="1"/>
</dbReference>
<reference evidence="7 8" key="1">
    <citation type="submission" date="2024-01" db="EMBL/GenBank/DDBJ databases">
        <title>Genome assemblies of Stephania.</title>
        <authorList>
            <person name="Yang L."/>
        </authorList>
    </citation>
    <scope>NUCLEOTIDE SEQUENCE [LARGE SCALE GENOMIC DNA]</scope>
    <source>
        <strain evidence="7">QJT</strain>
        <tissue evidence="7">Leaf</tissue>
    </source>
</reference>
<dbReference type="GO" id="GO:0008233">
    <property type="term" value="F:peptidase activity"/>
    <property type="evidence" value="ECO:0007669"/>
    <property type="project" value="UniProtKB-ARBA"/>
</dbReference>
<sequence length="256" mass="29313">MKLEGDEDPKRFALLLAAKDSDYVKKVYGGYFNVFVEAFGEEGERWDLFRVVEGEFPDMDELQKYDGFVISGSPFDAFGDELWILQLCILLQNLATMKKKVLGICFGHQVLCRALGGKVGRADSGWDIGLRKVELVDDLPQFNFLDNSEEIPTCLSIIECHQDEVWEVPLGAEVIAFSNKTNIEIFTIADHVMGIQGHPEYTKDILSNLIDRLEDNKCIEKAFAEDTKSKLEKEEPNRRHWEKICKGFLKRQRVQI</sequence>
<proteinExistence type="inferred from homology"/>
<comment type="subcellular location">
    <subcellularLocation>
        <location evidence="1">Cytoplasm</location>
        <location evidence="1">Cytosol</location>
    </subcellularLocation>
</comment>
<evidence type="ECO:0000256" key="1">
    <source>
        <dbReference type="ARBA" id="ARBA00004514"/>
    </source>
</evidence>
<dbReference type="CDD" id="cd01741">
    <property type="entry name" value="GATase1_1"/>
    <property type="match status" value="1"/>
</dbReference>
<evidence type="ECO:0000313" key="8">
    <source>
        <dbReference type="Proteomes" id="UP001417504"/>
    </source>
</evidence>
<keyword evidence="5" id="KW-0378">Hydrolase</keyword>
<dbReference type="EMBL" id="JBBNAE010000004">
    <property type="protein sequence ID" value="KAK9130280.1"/>
    <property type="molecule type" value="Genomic_DNA"/>
</dbReference>
<protein>
    <recommendedName>
        <fullName evidence="6">Glutamine amidotransferase domain-containing protein</fullName>
    </recommendedName>
</protein>
<keyword evidence="8" id="KW-1185">Reference proteome</keyword>
<name>A0AAP0JB24_9MAGN</name>
<dbReference type="PANTHER" id="PTHR42695:SF9">
    <property type="entry name" value="GAMMA-GLUTAMYL PEPTIDASE 2-RELATED"/>
    <property type="match status" value="1"/>
</dbReference>
<dbReference type="Proteomes" id="UP001417504">
    <property type="component" value="Unassembled WGS sequence"/>
</dbReference>
<dbReference type="GO" id="GO:0005829">
    <property type="term" value="C:cytosol"/>
    <property type="evidence" value="ECO:0007669"/>
    <property type="project" value="UniProtKB-SubCell"/>
</dbReference>
<evidence type="ECO:0000313" key="7">
    <source>
        <dbReference type="EMBL" id="KAK9130280.1"/>
    </source>
</evidence>
<dbReference type="GO" id="GO:0019760">
    <property type="term" value="P:glucosinolate metabolic process"/>
    <property type="evidence" value="ECO:0007669"/>
    <property type="project" value="UniProtKB-ARBA"/>
</dbReference>
<dbReference type="AlphaFoldDB" id="A0AAP0JB24"/>
<evidence type="ECO:0000256" key="2">
    <source>
        <dbReference type="ARBA" id="ARBA00005179"/>
    </source>
</evidence>
<dbReference type="InterPro" id="IPR029062">
    <property type="entry name" value="Class_I_gatase-like"/>
</dbReference>
<dbReference type="PROSITE" id="PS51273">
    <property type="entry name" value="GATASE_TYPE_1"/>
    <property type="match status" value="1"/>
</dbReference>
<dbReference type="PANTHER" id="PTHR42695">
    <property type="entry name" value="GLUTAMINE AMIDOTRANSFERASE YLR126C-RELATED"/>
    <property type="match status" value="1"/>
</dbReference>
<feature type="domain" description="Glutamine amidotransferase" evidence="6">
    <location>
        <begin position="33"/>
        <end position="203"/>
    </location>
</feature>
<evidence type="ECO:0000259" key="6">
    <source>
        <dbReference type="Pfam" id="PF00117"/>
    </source>
</evidence>
<evidence type="ECO:0000256" key="5">
    <source>
        <dbReference type="ARBA" id="ARBA00022801"/>
    </source>
</evidence>
<dbReference type="SUPFAM" id="SSF52317">
    <property type="entry name" value="Class I glutamine amidotransferase-like"/>
    <property type="match status" value="1"/>
</dbReference>
<comment type="similarity">
    <text evidence="3">Belongs to the peptidase C26 family.</text>
</comment>
<comment type="caution">
    <text evidence="7">The sequence shown here is derived from an EMBL/GenBank/DDBJ whole genome shotgun (WGS) entry which is preliminary data.</text>
</comment>
<evidence type="ECO:0000256" key="3">
    <source>
        <dbReference type="ARBA" id="ARBA00011083"/>
    </source>
</evidence>